<name>A0ABW1K0M9_9ACTN</name>
<dbReference type="RefSeq" id="WP_377417209.1">
    <property type="nucleotide sequence ID" value="NZ_JBHSPR010000001.1"/>
</dbReference>
<dbReference type="NCBIfam" id="NF042934">
    <property type="entry name" value="cis_reg_atten"/>
    <property type="match status" value="1"/>
</dbReference>
<feature type="compositionally biased region" description="Gly residues" evidence="1">
    <location>
        <begin position="1"/>
        <end position="15"/>
    </location>
</feature>
<proteinExistence type="predicted"/>
<evidence type="ECO:0000313" key="3">
    <source>
        <dbReference type="Proteomes" id="UP001596203"/>
    </source>
</evidence>
<feature type="region of interest" description="Disordered" evidence="1">
    <location>
        <begin position="1"/>
        <end position="29"/>
    </location>
</feature>
<evidence type="ECO:0000313" key="2">
    <source>
        <dbReference type="EMBL" id="MFC6015291.1"/>
    </source>
</evidence>
<comment type="caution">
    <text evidence="2">The sequence shown here is derived from an EMBL/GenBank/DDBJ whole genome shotgun (WGS) entry which is preliminary data.</text>
</comment>
<gene>
    <name evidence="2" type="ORF">ACFP2T_03655</name>
</gene>
<accession>A0ABW1K0M9</accession>
<dbReference type="NCBIfam" id="NF042933">
    <property type="entry name" value="leader_Ms5788A"/>
    <property type="match status" value="1"/>
</dbReference>
<protein>
    <submittedName>
        <fullName evidence="2">Ms5788A family Cys-rich leader peptide</fullName>
    </submittedName>
</protein>
<keyword evidence="3" id="KW-1185">Reference proteome</keyword>
<dbReference type="EMBL" id="JBHSPR010000001">
    <property type="protein sequence ID" value="MFC6015291.1"/>
    <property type="molecule type" value="Genomic_DNA"/>
</dbReference>
<sequence length="69" mass="6956">MGQGWAGDGRGTSEGGRGKDGGGCDPGSWSDLGDGFVPLVGSGSMGTLLTKRRAVDLCRVATCLCRPVI</sequence>
<dbReference type="Proteomes" id="UP001596203">
    <property type="component" value="Unassembled WGS sequence"/>
</dbReference>
<evidence type="ECO:0000256" key="1">
    <source>
        <dbReference type="SAM" id="MobiDB-lite"/>
    </source>
</evidence>
<dbReference type="InterPro" id="IPR049979">
    <property type="entry name" value="Cys_resp_CS_actino"/>
</dbReference>
<reference evidence="3" key="1">
    <citation type="journal article" date="2019" name="Int. J. Syst. Evol. Microbiol.">
        <title>The Global Catalogue of Microorganisms (GCM) 10K type strain sequencing project: providing services to taxonomists for standard genome sequencing and annotation.</title>
        <authorList>
            <consortium name="The Broad Institute Genomics Platform"/>
            <consortium name="The Broad Institute Genome Sequencing Center for Infectious Disease"/>
            <person name="Wu L."/>
            <person name="Ma J."/>
        </authorList>
    </citation>
    <scope>NUCLEOTIDE SEQUENCE [LARGE SCALE GENOMIC DNA]</scope>
    <source>
        <strain evidence="3">ZS-35-S2</strain>
    </source>
</reference>
<organism evidence="2 3">
    <name type="scientific">Plantactinospora solaniradicis</name>
    <dbReference type="NCBI Taxonomy" id="1723736"/>
    <lineage>
        <taxon>Bacteria</taxon>
        <taxon>Bacillati</taxon>
        <taxon>Actinomycetota</taxon>
        <taxon>Actinomycetes</taxon>
        <taxon>Micromonosporales</taxon>
        <taxon>Micromonosporaceae</taxon>
        <taxon>Plantactinospora</taxon>
    </lineage>
</organism>